<evidence type="ECO:0000313" key="2">
    <source>
        <dbReference type="Proteomes" id="UP000688137"/>
    </source>
</evidence>
<gene>
    <name evidence="1" type="ORF">PPRIM_AZ9-3.1.T0770169</name>
</gene>
<dbReference type="Proteomes" id="UP000688137">
    <property type="component" value="Unassembled WGS sequence"/>
</dbReference>
<comment type="caution">
    <text evidence="1">The sequence shown here is derived from an EMBL/GenBank/DDBJ whole genome shotgun (WGS) entry which is preliminary data.</text>
</comment>
<dbReference type="AlphaFoldDB" id="A0A8S1NJW5"/>
<keyword evidence="2" id="KW-1185">Reference proteome</keyword>
<organism evidence="1 2">
    <name type="scientific">Paramecium primaurelia</name>
    <dbReference type="NCBI Taxonomy" id="5886"/>
    <lineage>
        <taxon>Eukaryota</taxon>
        <taxon>Sar</taxon>
        <taxon>Alveolata</taxon>
        <taxon>Ciliophora</taxon>
        <taxon>Intramacronucleata</taxon>
        <taxon>Oligohymenophorea</taxon>
        <taxon>Peniculida</taxon>
        <taxon>Parameciidae</taxon>
        <taxon>Paramecium</taxon>
    </lineage>
</organism>
<dbReference type="EMBL" id="CAJJDM010000080">
    <property type="protein sequence ID" value="CAD8086934.1"/>
    <property type="molecule type" value="Genomic_DNA"/>
</dbReference>
<reference evidence="1" key="1">
    <citation type="submission" date="2021-01" db="EMBL/GenBank/DDBJ databases">
        <authorList>
            <consortium name="Genoscope - CEA"/>
            <person name="William W."/>
        </authorList>
    </citation>
    <scope>NUCLEOTIDE SEQUENCE</scope>
</reference>
<proteinExistence type="predicted"/>
<name>A0A8S1NJW5_PARPR</name>
<sequence length="88" mass="10418">MISLSQLKAKNFLVTTAIKYYKVLHIEKPKPKKKIRTQSPIQVPNRKRRLSFCLKENNQTQKNKFPLMPLHLHQKPNNSRIVNKLSQK</sequence>
<accession>A0A8S1NJW5</accession>
<evidence type="ECO:0000313" key="1">
    <source>
        <dbReference type="EMBL" id="CAD8086934.1"/>
    </source>
</evidence>
<protein>
    <submittedName>
        <fullName evidence="1">Uncharacterized protein</fullName>
    </submittedName>
</protein>